<dbReference type="Proteomes" id="UP000095059">
    <property type="component" value="Unassembled WGS sequence"/>
</dbReference>
<gene>
    <name evidence="1" type="ORF">A1Q5_12685</name>
</gene>
<evidence type="ECO:0000313" key="1">
    <source>
        <dbReference type="EMBL" id="OEF10694.1"/>
    </source>
</evidence>
<proteinExistence type="predicted"/>
<name>A0ABX3AR91_ALILO</name>
<comment type="caution">
    <text evidence="1">The sequence shown here is derived from an EMBL/GenBank/DDBJ whole genome shotgun (WGS) entry which is preliminary data.</text>
</comment>
<evidence type="ECO:0008006" key="3">
    <source>
        <dbReference type="Google" id="ProtNLM"/>
    </source>
</evidence>
<dbReference type="EMBL" id="AJYJ02000124">
    <property type="protein sequence ID" value="OEF10694.1"/>
    <property type="molecule type" value="Genomic_DNA"/>
</dbReference>
<protein>
    <recommendedName>
        <fullName evidence="3">DUF4238 domain-containing protein</fullName>
    </recommendedName>
</protein>
<reference evidence="1 2" key="1">
    <citation type="journal article" date="2012" name="Science">
        <title>Ecological populations of bacteria act as socially cohesive units of antibiotic production and resistance.</title>
        <authorList>
            <person name="Cordero O.X."/>
            <person name="Wildschutte H."/>
            <person name="Kirkup B."/>
            <person name="Proehl S."/>
            <person name="Ngo L."/>
            <person name="Hussain F."/>
            <person name="Le Roux F."/>
            <person name="Mincer T."/>
            <person name="Polz M.F."/>
        </authorList>
    </citation>
    <scope>NUCLEOTIDE SEQUENCE [LARGE SCALE GENOMIC DNA]</scope>
    <source>
        <strain evidence="1 2">5S-186</strain>
    </source>
</reference>
<keyword evidence="2" id="KW-1185">Reference proteome</keyword>
<evidence type="ECO:0000313" key="2">
    <source>
        <dbReference type="Proteomes" id="UP000095059"/>
    </source>
</evidence>
<organism evidence="1 2">
    <name type="scientific">Aliivibrio logei 5S-186</name>
    <dbReference type="NCBI Taxonomy" id="626086"/>
    <lineage>
        <taxon>Bacteria</taxon>
        <taxon>Pseudomonadati</taxon>
        <taxon>Pseudomonadota</taxon>
        <taxon>Gammaproteobacteria</taxon>
        <taxon>Vibrionales</taxon>
        <taxon>Vibrionaceae</taxon>
        <taxon>Aliivibrio</taxon>
    </lineage>
</organism>
<accession>A0ABX3AR91</accession>
<dbReference type="RefSeq" id="WP_017022265.1">
    <property type="nucleotide sequence ID" value="NZ_AJYJ02000124.1"/>
</dbReference>
<sequence>MINEKRNHHFIAQVEQVFHARSAEVKGKRVNRFEVISKEKLKIKRTSKKGTTIANNLSFEDLYCFDFLSREEQYNFEDTFGRYESVYKDLIQKVIYSDEDPNNSYLDLFTYKWMSIIRNPFCIKNTLSMFGGMLQFVPTDPKLLKVYNRVELGNKPQEQRVCEYFDITKYEYTNWLKLLFLVLSVNNDGSNLLESFTRAMFYEKESSLNIFLFSLSEKNTVFSDVGFASINQDAHLSYEFPLTDAHYIAYGFTNLNEFTAILEQEKAVSLSHIRALVKSKPKEIRVKKITDDLGRLKSFNVRMVEQSCQHVFSKATKPFVL</sequence>